<keyword evidence="2" id="KW-1185">Reference proteome</keyword>
<organism evidence="1 2">
    <name type="scientific">Ataeniobius toweri</name>
    <dbReference type="NCBI Taxonomy" id="208326"/>
    <lineage>
        <taxon>Eukaryota</taxon>
        <taxon>Metazoa</taxon>
        <taxon>Chordata</taxon>
        <taxon>Craniata</taxon>
        <taxon>Vertebrata</taxon>
        <taxon>Euteleostomi</taxon>
        <taxon>Actinopterygii</taxon>
        <taxon>Neopterygii</taxon>
        <taxon>Teleostei</taxon>
        <taxon>Neoteleostei</taxon>
        <taxon>Acanthomorphata</taxon>
        <taxon>Ovalentaria</taxon>
        <taxon>Atherinomorphae</taxon>
        <taxon>Cyprinodontiformes</taxon>
        <taxon>Goodeidae</taxon>
        <taxon>Ataeniobius</taxon>
    </lineage>
</organism>
<comment type="caution">
    <text evidence="1">The sequence shown here is derived from an EMBL/GenBank/DDBJ whole genome shotgun (WGS) entry which is preliminary data.</text>
</comment>
<sequence>MAVHLNRQAGQQSNGNIRGATEIHSSGGAEYRAILEEHLLEAGAGLRLGRMGFIILIFYKSCYKRMPRLASDLPAKVKMYRFIFWHITFKITKTIVNCGLNYTKFRFFKAQLAKFRL</sequence>
<reference evidence="1 2" key="1">
    <citation type="submission" date="2021-07" db="EMBL/GenBank/DDBJ databases">
        <authorList>
            <person name="Palmer J.M."/>
        </authorList>
    </citation>
    <scope>NUCLEOTIDE SEQUENCE [LARGE SCALE GENOMIC DNA]</scope>
    <source>
        <strain evidence="1 2">AT_MEX2019</strain>
        <tissue evidence="1">Muscle</tissue>
    </source>
</reference>
<dbReference type="Proteomes" id="UP001345963">
    <property type="component" value="Unassembled WGS sequence"/>
</dbReference>
<evidence type="ECO:0000313" key="2">
    <source>
        <dbReference type="Proteomes" id="UP001345963"/>
    </source>
</evidence>
<proteinExistence type="predicted"/>
<accession>A0ABU7ALM1</accession>
<evidence type="ECO:0000313" key="1">
    <source>
        <dbReference type="EMBL" id="MED6239121.1"/>
    </source>
</evidence>
<gene>
    <name evidence="1" type="ORF">ATANTOWER_002095</name>
</gene>
<name>A0ABU7ALM1_9TELE</name>
<protein>
    <submittedName>
        <fullName evidence="1">Uncharacterized protein</fullName>
    </submittedName>
</protein>
<dbReference type="EMBL" id="JAHUTI010020881">
    <property type="protein sequence ID" value="MED6239121.1"/>
    <property type="molecule type" value="Genomic_DNA"/>
</dbReference>